<dbReference type="Gene3D" id="3.30.70.330">
    <property type="match status" value="1"/>
</dbReference>
<dbReference type="Proteomes" id="UP000694700">
    <property type="component" value="Unplaced"/>
</dbReference>
<dbReference type="CDD" id="cd12226">
    <property type="entry name" value="RRM_NOL8"/>
    <property type="match status" value="1"/>
</dbReference>
<dbReference type="InterPro" id="IPR012677">
    <property type="entry name" value="Nucleotide-bd_a/b_plait_sf"/>
</dbReference>
<feature type="compositionally biased region" description="Acidic residues" evidence="9">
    <location>
        <begin position="356"/>
        <end position="377"/>
    </location>
</feature>
<feature type="compositionally biased region" description="Polar residues" evidence="9">
    <location>
        <begin position="557"/>
        <end position="593"/>
    </location>
</feature>
<proteinExistence type="predicted"/>
<keyword evidence="4" id="KW-0539">Nucleus</keyword>
<dbReference type="InterPro" id="IPR034138">
    <property type="entry name" value="NOP8_RRM"/>
</dbReference>
<feature type="compositionally biased region" description="Low complexity" evidence="9">
    <location>
        <begin position="715"/>
        <end position="731"/>
    </location>
</feature>
<feature type="compositionally biased region" description="Basic and acidic residues" evidence="9">
    <location>
        <begin position="767"/>
        <end position="776"/>
    </location>
</feature>
<evidence type="ECO:0000259" key="10">
    <source>
        <dbReference type="PROSITE" id="PS50102"/>
    </source>
</evidence>
<dbReference type="PANTHER" id="PTHR48029:SF1">
    <property type="entry name" value="NUCLEOLAR PROTEIN 8"/>
    <property type="match status" value="1"/>
</dbReference>
<reference evidence="11" key="1">
    <citation type="submission" date="2025-08" db="UniProtKB">
        <authorList>
            <consortium name="Ensembl"/>
        </authorList>
    </citation>
    <scope>IDENTIFICATION</scope>
</reference>
<evidence type="ECO:0000256" key="2">
    <source>
        <dbReference type="ARBA" id="ARBA00022553"/>
    </source>
</evidence>
<feature type="region of interest" description="Disordered" evidence="9">
    <location>
        <begin position="1102"/>
        <end position="1135"/>
    </location>
</feature>
<dbReference type="GO" id="GO:1902570">
    <property type="term" value="P:protein localization to nucleolus"/>
    <property type="evidence" value="ECO:0007669"/>
    <property type="project" value="TreeGrafter"/>
</dbReference>
<name>A0A8C1Y8W8_CYPCA</name>
<comment type="subunit">
    <text evidence="6">Interacts with the GTP form of RRAGA, RRAGC and RRAGD. Interacts with NIP7. Interacts with DDX18; the interaction is RNA-dependent. Interacts with DDX47; the interaction is RNA-dependent.</text>
</comment>
<dbReference type="SMART" id="SM00360">
    <property type="entry name" value="RRM"/>
    <property type="match status" value="1"/>
</dbReference>
<feature type="compositionally biased region" description="Acidic residues" evidence="9">
    <location>
        <begin position="313"/>
        <end position="324"/>
    </location>
</feature>
<dbReference type="AlphaFoldDB" id="A0A8C1Y8W8"/>
<feature type="region of interest" description="Disordered" evidence="9">
    <location>
        <begin position="840"/>
        <end position="868"/>
    </location>
</feature>
<dbReference type="InterPro" id="IPR000504">
    <property type="entry name" value="RRM_dom"/>
</dbReference>
<dbReference type="InterPro" id="IPR035979">
    <property type="entry name" value="RBD_domain_sf"/>
</dbReference>
<feature type="compositionally biased region" description="Polar residues" evidence="9">
    <location>
        <begin position="504"/>
        <end position="527"/>
    </location>
</feature>
<dbReference type="PANTHER" id="PTHR48029">
    <property type="entry name" value="NUCLEOLAR PROTEIN 8"/>
    <property type="match status" value="1"/>
</dbReference>
<organism evidence="11 12">
    <name type="scientific">Cyprinus carpio</name>
    <name type="common">Common carp</name>
    <dbReference type="NCBI Taxonomy" id="7962"/>
    <lineage>
        <taxon>Eukaryota</taxon>
        <taxon>Metazoa</taxon>
        <taxon>Chordata</taxon>
        <taxon>Craniata</taxon>
        <taxon>Vertebrata</taxon>
        <taxon>Euteleostomi</taxon>
        <taxon>Actinopterygii</taxon>
        <taxon>Neopterygii</taxon>
        <taxon>Teleostei</taxon>
        <taxon>Ostariophysi</taxon>
        <taxon>Cypriniformes</taxon>
        <taxon>Cyprinidae</taxon>
        <taxon>Cyprininae</taxon>
        <taxon>Cyprinus</taxon>
    </lineage>
</organism>
<dbReference type="Ensembl" id="ENSCCRT00015096026.1">
    <property type="protein sequence ID" value="ENSCCRP00015093043.1"/>
    <property type="gene ID" value="ENSCCRG00015037494.1"/>
</dbReference>
<sequence>MKRLYIGGLGHTVSEKDLKDRFGKFGDVSDVEIVTRKDENGAPLKRFGYININITDAEYKRCVGILNKSTWKGGTLLIQLAKESFLHNWLKRPRHQRSSLRRNYKFGRVLPVVNLKGKGKNKISFSMSQFLEDLLKSIDTDMLYDPSKHCHNIKRLETADDVTSVSKLTWEIKGGDDEISKKRRGEFPKQKPCPKRSKIDLSLFLSNLAQRNAMNAAATGNKNKAAIHQNGLSAVKTGKHKSVRVFDNDSDSEDEIRMLVAQEHLRNPKQTSTEDDDDNLEVVGDDFVVKSNAFWGGVEQDDVKTSLLTSTKDDEEYDSADTDEILTRRKTQTQAESAPVTQDSPTESSKNKSSSESDEGSDEAEDDDDDVSVDSDYEAMMGNCYRLDLSLADLEQLAKKAEVISDDESVEEPKDEAKTPSAPPKKTGNNPEDILASLLGDDTPEKESKKKKNQVNTVSLPAFIGTKDLFGGPEPSLKRLAPNIDGKSSKRLKQDLKLKEQSISEDTQSSNRLSQQKLSTLNIQTASKKLESKASISEDDSSSVESESSGDEDVFTSKMSSASQSVVPETDLKTVSSNNSKTPIKPNQTKTSRSSSSDSSSEESESSEDDDSAGVLTSKTPSVAQSVKTISKTQMKTVSSNNSKTPIKPNQTKTSRSSSSDSSSEESESSEEEDIAKVLTSKTSLATPLARTIPETELKTVSTNNSIKPKQTKTSRSSSSDSSNSKSADSKSVQENVVSHQTVPHSTVIDAKKQQQDNQKRLAALEQRQKETEQQKKFIQGALSNVVSRGGSKLFDSEDEDDGAEDDQFQIKPQFEGKAGQKLMELQASFGTDSRFQVDSRFLESDAEPEDQGSLFTPEEDADKQLLEEKKKSLDILQSILNTNIQPQNTRKGKMFKDVSSLHYDPTQEEHTAFEAKTEEPKKESKAARRKKRIEAEKLPEVSKDVYFDISVDLKEVFGTSKENQDKKETVSWDKEAEDPEDIMKHMEVSFTSNAEANEDTSGGFKFSFFGEDTAVETTTKTDEYKIETVKGAKFSWQADPRFQDSSSDEEEVDEVEEDQSASNEITEEPTTSKKTFFFFYQNDERLKEGPGMFCRSIKLQDQREAWEEKRTSLREECRKKHRDAKRRQRPSLKT</sequence>
<feature type="compositionally biased region" description="Acidic residues" evidence="9">
    <location>
        <begin position="663"/>
        <end position="674"/>
    </location>
</feature>
<feature type="compositionally biased region" description="Basic and acidic residues" evidence="9">
    <location>
        <begin position="963"/>
        <end position="975"/>
    </location>
</feature>
<feature type="compositionally biased region" description="Polar residues" evidence="9">
    <location>
        <begin position="332"/>
        <end position="342"/>
    </location>
</feature>
<feature type="compositionally biased region" description="Polar residues" evidence="9">
    <location>
        <begin position="699"/>
        <end position="714"/>
    </location>
</feature>
<comment type="subcellular location">
    <subcellularLocation>
        <location evidence="1">Nucleus</location>
        <location evidence="1">Nucleolus</location>
    </subcellularLocation>
</comment>
<feature type="domain" description="RRM" evidence="10">
    <location>
        <begin position="2"/>
        <end position="83"/>
    </location>
</feature>
<dbReference type="SUPFAM" id="SSF54928">
    <property type="entry name" value="RNA-binding domain, RBD"/>
    <property type="match status" value="1"/>
</dbReference>
<comment type="function">
    <text evidence="5">Plays an essential role in the survival of diffuse-type gastric cancer cells. Acts as a nucleolar anchoring protein for DDX47. May be involved in regulation of gene expression at the post-transcriptional level or in ribosome biogenesis in cancer cells.</text>
</comment>
<feature type="compositionally biased region" description="Acidic residues" evidence="9">
    <location>
        <begin position="600"/>
        <end position="612"/>
    </location>
</feature>
<feature type="compositionally biased region" description="Basic and acidic residues" evidence="9">
    <location>
        <begin position="750"/>
        <end position="760"/>
    </location>
</feature>
<evidence type="ECO:0000256" key="4">
    <source>
        <dbReference type="ARBA" id="ARBA00023242"/>
    </source>
</evidence>
<feature type="compositionally biased region" description="Polar residues" evidence="9">
    <location>
        <begin position="733"/>
        <end position="745"/>
    </location>
</feature>
<protein>
    <recommendedName>
        <fullName evidence="7">Nucleolar protein 8</fullName>
    </recommendedName>
</protein>
<feature type="compositionally biased region" description="Basic and acidic residues" evidence="9">
    <location>
        <begin position="492"/>
        <end position="502"/>
    </location>
</feature>
<accession>A0A8C1Y8W8</accession>
<dbReference type="Pfam" id="PF00076">
    <property type="entry name" value="RRM_1"/>
    <property type="match status" value="1"/>
</dbReference>
<feature type="region of interest" description="Disordered" evidence="9">
    <location>
        <begin position="403"/>
        <end position="781"/>
    </location>
</feature>
<feature type="compositionally biased region" description="Basic residues" evidence="9">
    <location>
        <begin position="1120"/>
        <end position="1135"/>
    </location>
</feature>
<feature type="compositionally biased region" description="Acidic residues" evidence="9">
    <location>
        <begin position="1047"/>
        <end position="1060"/>
    </location>
</feature>
<feature type="compositionally biased region" description="Basic and acidic residues" evidence="9">
    <location>
        <begin position="1102"/>
        <end position="1119"/>
    </location>
</feature>
<evidence type="ECO:0000256" key="5">
    <source>
        <dbReference type="ARBA" id="ARBA00054821"/>
    </source>
</evidence>
<evidence type="ECO:0000313" key="11">
    <source>
        <dbReference type="Ensembl" id="ENSCCRP00015093043.1"/>
    </source>
</evidence>
<feature type="compositionally biased region" description="Basic and acidic residues" evidence="9">
    <location>
        <begin position="906"/>
        <end position="927"/>
    </location>
</feature>
<dbReference type="FunFam" id="3.30.70.330:FF:000346">
    <property type="entry name" value="Nucleolar protein 8"/>
    <property type="match status" value="1"/>
</dbReference>
<dbReference type="GO" id="GO:0003723">
    <property type="term" value="F:RNA binding"/>
    <property type="evidence" value="ECO:0007669"/>
    <property type="project" value="UniProtKB-UniRule"/>
</dbReference>
<keyword evidence="3 8" id="KW-0694">RNA-binding</keyword>
<evidence type="ECO:0000313" key="12">
    <source>
        <dbReference type="Proteomes" id="UP000694700"/>
    </source>
</evidence>
<dbReference type="PROSITE" id="PS50102">
    <property type="entry name" value="RRM"/>
    <property type="match status" value="1"/>
</dbReference>
<evidence type="ECO:0000256" key="9">
    <source>
        <dbReference type="SAM" id="MobiDB-lite"/>
    </source>
</evidence>
<evidence type="ECO:0000256" key="7">
    <source>
        <dbReference type="ARBA" id="ARBA00068539"/>
    </source>
</evidence>
<feature type="region of interest" description="Disordered" evidence="9">
    <location>
        <begin position="961"/>
        <end position="980"/>
    </location>
</feature>
<feature type="compositionally biased region" description="Acidic residues" evidence="9">
    <location>
        <begin position="537"/>
        <end position="554"/>
    </location>
</feature>
<keyword evidence="2" id="KW-0597">Phosphoprotein</keyword>
<feature type="region of interest" description="Disordered" evidence="9">
    <location>
        <begin position="904"/>
        <end position="935"/>
    </location>
</feature>
<evidence type="ECO:0000256" key="6">
    <source>
        <dbReference type="ARBA" id="ARBA00065066"/>
    </source>
</evidence>
<evidence type="ECO:0000256" key="8">
    <source>
        <dbReference type="PROSITE-ProRule" id="PRU00176"/>
    </source>
</evidence>
<feature type="region of interest" description="Disordered" evidence="9">
    <location>
        <begin position="1038"/>
        <end position="1070"/>
    </location>
</feature>
<feature type="compositionally biased region" description="Polar residues" evidence="9">
    <location>
        <begin position="615"/>
        <end position="656"/>
    </location>
</feature>
<evidence type="ECO:0000256" key="1">
    <source>
        <dbReference type="ARBA" id="ARBA00004604"/>
    </source>
</evidence>
<feature type="region of interest" description="Disordered" evidence="9">
    <location>
        <begin position="306"/>
        <end position="377"/>
    </location>
</feature>
<dbReference type="GO" id="GO:0005730">
    <property type="term" value="C:nucleolus"/>
    <property type="evidence" value="ECO:0007669"/>
    <property type="project" value="UniProtKB-SubCell"/>
</dbReference>
<evidence type="ECO:0000256" key="3">
    <source>
        <dbReference type="ARBA" id="ARBA00022884"/>
    </source>
</evidence>